<evidence type="ECO:0000313" key="4">
    <source>
        <dbReference type="Proteomes" id="UP001152797"/>
    </source>
</evidence>
<dbReference type="EMBL" id="CAMXCT010002135">
    <property type="protein sequence ID" value="CAI3995936.1"/>
    <property type="molecule type" value="Genomic_DNA"/>
</dbReference>
<comment type="caution">
    <text evidence="2">The sequence shown here is derived from an EMBL/GenBank/DDBJ whole genome shotgun (WGS) entry which is preliminary data.</text>
</comment>
<feature type="non-terminal residue" evidence="2">
    <location>
        <position position="1"/>
    </location>
</feature>
<evidence type="ECO:0000256" key="1">
    <source>
        <dbReference type="SAM" id="MobiDB-lite"/>
    </source>
</evidence>
<proteinExistence type="predicted"/>
<evidence type="ECO:0000313" key="2">
    <source>
        <dbReference type="EMBL" id="CAI3995936.1"/>
    </source>
</evidence>
<keyword evidence="3" id="KW-0812">Transmembrane</keyword>
<accession>A0A9P1CTB1</accession>
<dbReference type="EMBL" id="CAMXCT030002135">
    <property type="protein sequence ID" value="CAL4783248.1"/>
    <property type="molecule type" value="Genomic_DNA"/>
</dbReference>
<feature type="compositionally biased region" description="Low complexity" evidence="1">
    <location>
        <begin position="62"/>
        <end position="73"/>
    </location>
</feature>
<evidence type="ECO:0000313" key="3">
    <source>
        <dbReference type="EMBL" id="CAL4783248.1"/>
    </source>
</evidence>
<dbReference type="OrthoDB" id="439742at2759"/>
<dbReference type="EMBL" id="CAMXCT020002135">
    <property type="protein sequence ID" value="CAL1149311.1"/>
    <property type="molecule type" value="Genomic_DNA"/>
</dbReference>
<dbReference type="AlphaFoldDB" id="A0A9P1CTB1"/>
<reference evidence="2" key="1">
    <citation type="submission" date="2022-10" db="EMBL/GenBank/DDBJ databases">
        <authorList>
            <person name="Chen Y."/>
            <person name="Dougan E. K."/>
            <person name="Chan C."/>
            <person name="Rhodes N."/>
            <person name="Thang M."/>
        </authorList>
    </citation>
    <scope>NUCLEOTIDE SEQUENCE</scope>
</reference>
<keyword evidence="4" id="KW-1185">Reference proteome</keyword>
<sequence>MAVTRRTRKEVLKDGLGRLQKLLAALPAQQRLKSLQYLSESLRSSLLRHMELQQMQRSTDASMSVRSSRTSVRPAKRKAPCQKKSPMSSSKGISMIKTKDGHRRYVARAIISGIAISSRCVRSLEEAQDLRAHLENQVSRHRVDSTGEWLEVAFGPSQEGHSWHFRATVDARRFLGRTLSSRQVTCIRQ</sequence>
<protein>
    <submittedName>
        <fullName evidence="3">ABC transmembrane type-1 domain-containing protein</fullName>
    </submittedName>
</protein>
<reference evidence="3 4" key="2">
    <citation type="submission" date="2024-05" db="EMBL/GenBank/DDBJ databases">
        <authorList>
            <person name="Chen Y."/>
            <person name="Shah S."/>
            <person name="Dougan E. K."/>
            <person name="Thang M."/>
            <person name="Chan C."/>
        </authorList>
    </citation>
    <scope>NUCLEOTIDE SEQUENCE [LARGE SCALE GENOMIC DNA]</scope>
</reference>
<gene>
    <name evidence="2" type="ORF">C1SCF055_LOCUS22456</name>
</gene>
<feature type="region of interest" description="Disordered" evidence="1">
    <location>
        <begin position="55"/>
        <end position="93"/>
    </location>
</feature>
<organism evidence="2">
    <name type="scientific">Cladocopium goreaui</name>
    <dbReference type="NCBI Taxonomy" id="2562237"/>
    <lineage>
        <taxon>Eukaryota</taxon>
        <taxon>Sar</taxon>
        <taxon>Alveolata</taxon>
        <taxon>Dinophyceae</taxon>
        <taxon>Suessiales</taxon>
        <taxon>Symbiodiniaceae</taxon>
        <taxon>Cladocopium</taxon>
    </lineage>
</organism>
<name>A0A9P1CTB1_9DINO</name>
<dbReference type="Proteomes" id="UP001152797">
    <property type="component" value="Unassembled WGS sequence"/>
</dbReference>
<keyword evidence="3" id="KW-0472">Membrane</keyword>